<dbReference type="EMBL" id="JAACJK010000030">
    <property type="protein sequence ID" value="KAF5337806.1"/>
    <property type="molecule type" value="Genomic_DNA"/>
</dbReference>
<dbReference type="InterPro" id="IPR036047">
    <property type="entry name" value="F-box-like_dom_sf"/>
</dbReference>
<organism evidence="1 2">
    <name type="scientific">Ephemerocybe angulata</name>
    <dbReference type="NCBI Taxonomy" id="980116"/>
    <lineage>
        <taxon>Eukaryota</taxon>
        <taxon>Fungi</taxon>
        <taxon>Dikarya</taxon>
        <taxon>Basidiomycota</taxon>
        <taxon>Agaricomycotina</taxon>
        <taxon>Agaricomycetes</taxon>
        <taxon>Agaricomycetidae</taxon>
        <taxon>Agaricales</taxon>
        <taxon>Agaricineae</taxon>
        <taxon>Psathyrellaceae</taxon>
        <taxon>Ephemerocybe</taxon>
    </lineage>
</organism>
<dbReference type="AlphaFoldDB" id="A0A8H5C9V3"/>
<evidence type="ECO:0008006" key="3">
    <source>
        <dbReference type="Google" id="ProtNLM"/>
    </source>
</evidence>
<dbReference type="OrthoDB" id="2909959at2759"/>
<gene>
    <name evidence="1" type="ORF">D9611_015045</name>
</gene>
<reference evidence="1 2" key="1">
    <citation type="journal article" date="2020" name="ISME J.">
        <title>Uncovering the hidden diversity of litter-decomposition mechanisms in mushroom-forming fungi.</title>
        <authorList>
            <person name="Floudas D."/>
            <person name="Bentzer J."/>
            <person name="Ahren D."/>
            <person name="Johansson T."/>
            <person name="Persson P."/>
            <person name="Tunlid A."/>
        </authorList>
    </citation>
    <scope>NUCLEOTIDE SEQUENCE [LARGE SCALE GENOMIC DNA]</scope>
    <source>
        <strain evidence="1 2">CBS 175.51</strain>
    </source>
</reference>
<dbReference type="SUPFAM" id="SSF52047">
    <property type="entry name" value="RNI-like"/>
    <property type="match status" value="1"/>
</dbReference>
<comment type="caution">
    <text evidence="1">The sequence shown here is derived from an EMBL/GenBank/DDBJ whole genome shotgun (WGS) entry which is preliminary data.</text>
</comment>
<proteinExistence type="predicted"/>
<accession>A0A8H5C9V3</accession>
<dbReference type="SUPFAM" id="SSF81383">
    <property type="entry name" value="F-box domain"/>
    <property type="match status" value="1"/>
</dbReference>
<evidence type="ECO:0000313" key="1">
    <source>
        <dbReference type="EMBL" id="KAF5337806.1"/>
    </source>
</evidence>
<evidence type="ECO:0000313" key="2">
    <source>
        <dbReference type="Proteomes" id="UP000541558"/>
    </source>
</evidence>
<name>A0A8H5C9V3_9AGAR</name>
<sequence length="507" mass="57744">MQRQASATARGLIIADFSPEILAIIFALALVDTPGDPATLGRIATVCTQWKNVLYSHPRFWTSLRLSLRASRKVAARPAYLDRWFERSGNLPLSLDITTNHSISARDNPRLFVDSVVNISRWETMIFRTQPSSNIHESWIHSLLVQASMVEDEPAWPNLRSLEIRTDRARFREYMSLAPLILIAPALERLHVHLERIMDPYFMRKPFVNMKQLRHLTIDAHIHWKDGLDLKFYLLVFSLGVHLESLTIKDYHECCGDDAPDFPSPTPFGILSSLRHLEIWDNAQTRHCLQRSNFPALSSLSLHASDDCSIWEGNVVDPSLSAVVLGLIKRSGCRLKRVSTSNTTLFDEPPAWEMPMGLLHALDTVEELGLFYSMDTVTPAEGLAGEVIWALSGVREFLPFPALKKVLCATPRQTLSHSGTSKALVPPFKAFVEDPRRWGTGTSRVCWNQPKLLSQGESFHWSQQSLLSMRRMIQRQFYTTWICYKDPGNLTRTLLFRSRYHPSRASI</sequence>
<keyword evidence="2" id="KW-1185">Reference proteome</keyword>
<dbReference type="Proteomes" id="UP000541558">
    <property type="component" value="Unassembled WGS sequence"/>
</dbReference>
<protein>
    <recommendedName>
        <fullName evidence="3">F-box domain-containing protein</fullName>
    </recommendedName>
</protein>